<dbReference type="PANTHER" id="PTHR43790:SF4">
    <property type="entry name" value="GUANOSINE IMPORT ATP-BINDING PROTEIN NUPO"/>
    <property type="match status" value="1"/>
</dbReference>
<reference evidence="5" key="1">
    <citation type="journal article" date="2019" name="Int. J. Syst. Evol. Microbiol.">
        <title>The Global Catalogue of Microorganisms (GCM) 10K type strain sequencing project: providing services to taxonomists for standard genome sequencing and annotation.</title>
        <authorList>
            <consortium name="The Broad Institute Genomics Platform"/>
            <consortium name="The Broad Institute Genome Sequencing Center for Infectious Disease"/>
            <person name="Wu L."/>
            <person name="Ma J."/>
        </authorList>
    </citation>
    <scope>NUCLEOTIDE SEQUENCE [LARGE SCALE GENOMIC DNA]</scope>
    <source>
        <strain evidence="5">KCTC 32465</strain>
    </source>
</reference>
<dbReference type="SUPFAM" id="SSF52540">
    <property type="entry name" value="P-loop containing nucleoside triphosphate hydrolases"/>
    <property type="match status" value="2"/>
</dbReference>
<dbReference type="CDD" id="cd03215">
    <property type="entry name" value="ABC_Carb_Monos_II"/>
    <property type="match status" value="1"/>
</dbReference>
<dbReference type="InterPro" id="IPR003593">
    <property type="entry name" value="AAA+_ATPase"/>
</dbReference>
<keyword evidence="2 4" id="KW-0067">ATP-binding</keyword>
<evidence type="ECO:0000313" key="5">
    <source>
        <dbReference type="Proteomes" id="UP000634455"/>
    </source>
</evidence>
<dbReference type="PANTHER" id="PTHR43790">
    <property type="entry name" value="CARBOHYDRATE TRANSPORT ATP-BINDING PROTEIN MG119-RELATED"/>
    <property type="match status" value="1"/>
</dbReference>
<protein>
    <submittedName>
        <fullName evidence="4">Heme ABC transporter ATP-binding protein</fullName>
    </submittedName>
</protein>
<dbReference type="EMBL" id="BMZF01000001">
    <property type="protein sequence ID" value="GHA44815.1"/>
    <property type="molecule type" value="Genomic_DNA"/>
</dbReference>
<dbReference type="GO" id="GO:0005524">
    <property type="term" value="F:ATP binding"/>
    <property type="evidence" value="ECO:0007669"/>
    <property type="project" value="UniProtKB-KW"/>
</dbReference>
<organism evidence="4 5">
    <name type="scientific">Paramylibacter ulvae</name>
    <dbReference type="NCBI Taxonomy" id="1651968"/>
    <lineage>
        <taxon>Bacteria</taxon>
        <taxon>Pseudomonadati</taxon>
        <taxon>Pseudomonadota</taxon>
        <taxon>Alphaproteobacteria</taxon>
        <taxon>Rhodobacterales</taxon>
        <taxon>Paracoccaceae</taxon>
        <taxon>Paramylibacter</taxon>
    </lineage>
</organism>
<keyword evidence="1" id="KW-0547">Nucleotide-binding</keyword>
<dbReference type="SMART" id="SM00382">
    <property type="entry name" value="AAA"/>
    <property type="match status" value="2"/>
</dbReference>
<name>A0ABQ3CWP0_9RHOB</name>
<dbReference type="CDD" id="cd03216">
    <property type="entry name" value="ABC_Carb_Monos_I"/>
    <property type="match status" value="1"/>
</dbReference>
<proteinExistence type="predicted"/>
<dbReference type="Proteomes" id="UP000634455">
    <property type="component" value="Unassembled WGS sequence"/>
</dbReference>
<evidence type="ECO:0000256" key="1">
    <source>
        <dbReference type="ARBA" id="ARBA00022741"/>
    </source>
</evidence>
<comment type="caution">
    <text evidence="4">The sequence shown here is derived from an EMBL/GenBank/DDBJ whole genome shotgun (WGS) entry which is preliminary data.</text>
</comment>
<dbReference type="InterPro" id="IPR017871">
    <property type="entry name" value="ABC_transporter-like_CS"/>
</dbReference>
<dbReference type="RefSeq" id="WP_189639171.1">
    <property type="nucleotide sequence ID" value="NZ_BMZF01000001.1"/>
</dbReference>
<dbReference type="InterPro" id="IPR027417">
    <property type="entry name" value="P-loop_NTPase"/>
</dbReference>
<gene>
    <name evidence="4" type="ORF">GCM10008927_07130</name>
</gene>
<accession>A0ABQ3CWP0</accession>
<dbReference type="Gene3D" id="3.40.50.300">
    <property type="entry name" value="P-loop containing nucleotide triphosphate hydrolases"/>
    <property type="match status" value="2"/>
</dbReference>
<feature type="domain" description="ABC transporter" evidence="3">
    <location>
        <begin position="270"/>
        <end position="517"/>
    </location>
</feature>
<evidence type="ECO:0000313" key="4">
    <source>
        <dbReference type="EMBL" id="GHA44815.1"/>
    </source>
</evidence>
<dbReference type="InterPro" id="IPR050107">
    <property type="entry name" value="ABC_carbohydrate_import_ATPase"/>
</dbReference>
<dbReference type="PROSITE" id="PS50893">
    <property type="entry name" value="ABC_TRANSPORTER_2"/>
    <property type="match status" value="2"/>
</dbReference>
<sequence length="522" mass="56521">MSETQNETSGANAARYALELQGISKSFGLVRANRDINLKIETGTIHGIIGENGAGKSTLMNILFGMHRADSGKMFVDGQKTKIRTSADAIAHGIGMVHQHFMLVNRFSVLENVMLGSEGGSLLKQGKQATIARLQELGETYGMVVDPHALISDLNVGMRQRVEILKALKGGARILILDEPTGVLTPQETEQLFEILRVLRADGVTVLLITHKLAEIMEITDNVSIMRAGKMVGHRATADTSPQELAELMVGRKVLLNVDKDAPQTNDVLLDVQGLGAMSSRGHRILDDVSFHVKGGEILGIAGVSGNGQTPLMEILTGMRIPDRGHVEILGETISHDAPKTPKQLREIGVGHIPEDRHVHGLVLDFEAQENMILGYHDGALSGDGRLMDRAGIRTHCETQMEKYDVRPRDPLLPAANFSGGNQQKIVIAREMYSHPKVLIVGQPTRGVDVGAIEFIHKQLIALRDAGCAIVVVSVELDEVMGLSDRIMVMNDGKNIGIVDADKTDTNMLGLMMAGIEQEAVA</sequence>
<dbReference type="Pfam" id="PF00005">
    <property type="entry name" value="ABC_tran"/>
    <property type="match status" value="2"/>
</dbReference>
<feature type="domain" description="ABC transporter" evidence="3">
    <location>
        <begin position="18"/>
        <end position="253"/>
    </location>
</feature>
<keyword evidence="5" id="KW-1185">Reference proteome</keyword>
<dbReference type="InterPro" id="IPR003439">
    <property type="entry name" value="ABC_transporter-like_ATP-bd"/>
</dbReference>
<dbReference type="PROSITE" id="PS00211">
    <property type="entry name" value="ABC_TRANSPORTER_1"/>
    <property type="match status" value="1"/>
</dbReference>
<evidence type="ECO:0000259" key="3">
    <source>
        <dbReference type="PROSITE" id="PS50893"/>
    </source>
</evidence>
<evidence type="ECO:0000256" key="2">
    <source>
        <dbReference type="ARBA" id="ARBA00022840"/>
    </source>
</evidence>